<evidence type="ECO:0000256" key="8">
    <source>
        <dbReference type="ARBA" id="ARBA00035676"/>
    </source>
</evidence>
<dbReference type="NCBIfam" id="TIGR03461">
    <property type="entry name" value="pabC_Proteo"/>
    <property type="match status" value="1"/>
</dbReference>
<dbReference type="GO" id="GO:0005829">
    <property type="term" value="C:cytosol"/>
    <property type="evidence" value="ECO:0007669"/>
    <property type="project" value="TreeGrafter"/>
</dbReference>
<protein>
    <recommendedName>
        <fullName evidence="8">aminodeoxychorismate lyase</fullName>
        <ecNumber evidence="8">4.1.3.38</ecNumber>
    </recommendedName>
</protein>
<dbReference type="InterPro" id="IPR043131">
    <property type="entry name" value="BCAT-like_N"/>
</dbReference>
<dbReference type="InterPro" id="IPR001544">
    <property type="entry name" value="Aminotrans_IV"/>
</dbReference>
<reference evidence="10" key="1">
    <citation type="submission" date="2018-06" db="EMBL/GenBank/DDBJ databases">
        <authorList>
            <person name="Zhirakovskaya E."/>
        </authorList>
    </citation>
    <scope>NUCLEOTIDE SEQUENCE</scope>
</reference>
<evidence type="ECO:0000256" key="1">
    <source>
        <dbReference type="ARBA" id="ARBA00001933"/>
    </source>
</evidence>
<organism evidence="10">
    <name type="scientific">hydrothermal vent metagenome</name>
    <dbReference type="NCBI Taxonomy" id="652676"/>
    <lineage>
        <taxon>unclassified sequences</taxon>
        <taxon>metagenomes</taxon>
        <taxon>ecological metagenomes</taxon>
    </lineage>
</organism>
<dbReference type="GO" id="GO:0046656">
    <property type="term" value="P:folic acid biosynthetic process"/>
    <property type="evidence" value="ECO:0007669"/>
    <property type="project" value="UniProtKB-KW"/>
</dbReference>
<accession>A0A3B0XYM7</accession>
<keyword evidence="5" id="KW-0289">Folate biosynthesis</keyword>
<dbReference type="Pfam" id="PF01063">
    <property type="entry name" value="Aminotran_4"/>
    <property type="match status" value="1"/>
</dbReference>
<dbReference type="GO" id="GO:0008696">
    <property type="term" value="F:4-amino-4-deoxychorismate lyase activity"/>
    <property type="evidence" value="ECO:0007669"/>
    <property type="project" value="UniProtKB-EC"/>
</dbReference>
<dbReference type="PANTHER" id="PTHR42743:SF2">
    <property type="entry name" value="AMINODEOXYCHORISMATE LYASE"/>
    <property type="match status" value="1"/>
</dbReference>
<comment type="cofactor">
    <cofactor evidence="1">
        <name>pyridoxal 5'-phosphate</name>
        <dbReference type="ChEBI" id="CHEBI:597326"/>
    </cofactor>
</comment>
<evidence type="ECO:0000256" key="4">
    <source>
        <dbReference type="ARBA" id="ARBA00022898"/>
    </source>
</evidence>
<sequence length="269" mass="30174">MKTLINGVVDSCIDVCDRGFQYGDGLFETIAYKNSQLQLWDAHMQRLRHGCDRLSLGVVDEALWLDDIKQLQLKEDAVIKLIISRGVSGRGYTYNTSNNVTRVTAVSLWPNYTRDNFQGIATIFCKTPISINPVLAGIKHLNRLDNVLARNEWHSADIAEGFMLDHNQHVIEGTMSNVFCVLGEELYTPSLQQCGVAGVMRQRVLEYAKVQGVSVNIIEISKLNFLQMDSIFITNSLIGIWPVKKIIEDGVVTEFSVGSLVIELQRVLN</sequence>
<dbReference type="EMBL" id="UOFI01000010">
    <property type="protein sequence ID" value="VAW61384.1"/>
    <property type="molecule type" value="Genomic_DNA"/>
</dbReference>
<dbReference type="InterPro" id="IPR017824">
    <property type="entry name" value="Aminodeoxychorismate_lyase_IV"/>
</dbReference>
<dbReference type="GO" id="GO:0030170">
    <property type="term" value="F:pyridoxal phosphate binding"/>
    <property type="evidence" value="ECO:0007669"/>
    <property type="project" value="InterPro"/>
</dbReference>
<dbReference type="GO" id="GO:0008153">
    <property type="term" value="P:4-aminobenzoate biosynthetic process"/>
    <property type="evidence" value="ECO:0007669"/>
    <property type="project" value="TreeGrafter"/>
</dbReference>
<dbReference type="AlphaFoldDB" id="A0A3B0XYM7"/>
<comment type="pathway">
    <text evidence="7">Cofactor biosynthesis; tetrahydrofolate biosynthesis; 4-aminobenzoate from chorismate: step 2/2.</text>
</comment>
<dbReference type="PROSITE" id="PS00770">
    <property type="entry name" value="AA_TRANSFER_CLASS_4"/>
    <property type="match status" value="1"/>
</dbReference>
<comment type="similarity">
    <text evidence="2">Belongs to the class-IV pyridoxal-phosphate-dependent aminotransferase family.</text>
</comment>
<dbReference type="PANTHER" id="PTHR42743">
    <property type="entry name" value="AMINO-ACID AMINOTRANSFERASE"/>
    <property type="match status" value="1"/>
</dbReference>
<evidence type="ECO:0000256" key="5">
    <source>
        <dbReference type="ARBA" id="ARBA00022909"/>
    </source>
</evidence>
<evidence type="ECO:0000256" key="7">
    <source>
        <dbReference type="ARBA" id="ARBA00035633"/>
    </source>
</evidence>
<comment type="subunit">
    <text evidence="3">Homodimer.</text>
</comment>
<dbReference type="FunFam" id="3.20.10.10:FF:000002">
    <property type="entry name" value="D-alanine aminotransferase"/>
    <property type="match status" value="1"/>
</dbReference>
<dbReference type="CDD" id="cd01559">
    <property type="entry name" value="ADCL_like"/>
    <property type="match status" value="1"/>
</dbReference>
<dbReference type="InterPro" id="IPR036038">
    <property type="entry name" value="Aminotransferase-like"/>
</dbReference>
<evidence type="ECO:0000256" key="9">
    <source>
        <dbReference type="ARBA" id="ARBA00049529"/>
    </source>
</evidence>
<comment type="catalytic activity">
    <reaction evidence="9">
        <text>4-amino-4-deoxychorismate = 4-aminobenzoate + pyruvate + H(+)</text>
        <dbReference type="Rhea" id="RHEA:16201"/>
        <dbReference type="ChEBI" id="CHEBI:15361"/>
        <dbReference type="ChEBI" id="CHEBI:15378"/>
        <dbReference type="ChEBI" id="CHEBI:17836"/>
        <dbReference type="ChEBI" id="CHEBI:58406"/>
        <dbReference type="EC" id="4.1.3.38"/>
    </reaction>
</comment>
<evidence type="ECO:0000256" key="3">
    <source>
        <dbReference type="ARBA" id="ARBA00011738"/>
    </source>
</evidence>
<dbReference type="InterPro" id="IPR050571">
    <property type="entry name" value="Class-IV_PLP-Dep_Aminotrnsfr"/>
</dbReference>
<keyword evidence="4" id="KW-0663">Pyridoxal phosphate</keyword>
<dbReference type="Gene3D" id="3.30.470.10">
    <property type="match status" value="1"/>
</dbReference>
<keyword evidence="6 10" id="KW-0456">Lyase</keyword>
<dbReference type="NCBIfam" id="NF004761">
    <property type="entry name" value="PRK06092.1"/>
    <property type="match status" value="1"/>
</dbReference>
<name>A0A3B0XYM7_9ZZZZ</name>
<dbReference type="Gene3D" id="3.20.10.10">
    <property type="entry name" value="D-amino Acid Aminotransferase, subunit A, domain 2"/>
    <property type="match status" value="1"/>
</dbReference>
<dbReference type="EC" id="4.1.3.38" evidence="8"/>
<dbReference type="SUPFAM" id="SSF56752">
    <property type="entry name" value="D-aminoacid aminotransferase-like PLP-dependent enzymes"/>
    <property type="match status" value="1"/>
</dbReference>
<dbReference type="InterPro" id="IPR018300">
    <property type="entry name" value="Aminotrans_IV_CS"/>
</dbReference>
<gene>
    <name evidence="10" type="ORF">MNBD_GAMMA09-750</name>
</gene>
<evidence type="ECO:0000313" key="10">
    <source>
        <dbReference type="EMBL" id="VAW61384.1"/>
    </source>
</evidence>
<evidence type="ECO:0000256" key="2">
    <source>
        <dbReference type="ARBA" id="ARBA00009320"/>
    </source>
</evidence>
<evidence type="ECO:0000256" key="6">
    <source>
        <dbReference type="ARBA" id="ARBA00023239"/>
    </source>
</evidence>
<dbReference type="InterPro" id="IPR043132">
    <property type="entry name" value="BCAT-like_C"/>
</dbReference>
<proteinExistence type="inferred from homology"/>